<dbReference type="Proteomes" id="UP000761264">
    <property type="component" value="Unassembled WGS sequence"/>
</dbReference>
<feature type="domain" description="ISXO2-like transposase" evidence="2">
    <location>
        <begin position="5"/>
        <end position="60"/>
    </location>
</feature>
<keyword evidence="4" id="KW-1185">Reference proteome</keyword>
<dbReference type="Pfam" id="PF12762">
    <property type="entry name" value="DDE_Tnp_IS1595"/>
    <property type="match status" value="1"/>
</dbReference>
<accession>A0A967F2S1</accession>
<protein>
    <submittedName>
        <fullName evidence="3">Transposase</fullName>
    </submittedName>
</protein>
<evidence type="ECO:0000313" key="3">
    <source>
        <dbReference type="EMBL" id="NIA72099.1"/>
    </source>
</evidence>
<dbReference type="EMBL" id="JAAQPH010000032">
    <property type="protein sequence ID" value="NIA72099.1"/>
    <property type="molecule type" value="Genomic_DNA"/>
</dbReference>
<reference evidence="3" key="1">
    <citation type="submission" date="2020-03" db="EMBL/GenBank/DDBJ databases">
        <title>Genome of Pelagibius litoralis DSM 21314T.</title>
        <authorList>
            <person name="Wang G."/>
        </authorList>
    </citation>
    <scope>NUCLEOTIDE SEQUENCE</scope>
    <source>
        <strain evidence="3">DSM 21314</strain>
    </source>
</reference>
<gene>
    <name evidence="3" type="ORF">HBA54_26255</name>
</gene>
<comment type="caution">
    <text evidence="3">The sequence shown here is derived from an EMBL/GenBank/DDBJ whole genome shotgun (WGS) entry which is preliminary data.</text>
</comment>
<feature type="region of interest" description="Disordered" evidence="1">
    <location>
        <begin position="93"/>
        <end position="115"/>
    </location>
</feature>
<dbReference type="AlphaFoldDB" id="A0A967F2S1"/>
<organism evidence="3 4">
    <name type="scientific">Pelagibius litoralis</name>
    <dbReference type="NCBI Taxonomy" id="374515"/>
    <lineage>
        <taxon>Bacteria</taxon>
        <taxon>Pseudomonadati</taxon>
        <taxon>Pseudomonadota</taxon>
        <taxon>Alphaproteobacteria</taxon>
        <taxon>Rhodospirillales</taxon>
        <taxon>Rhodovibrionaceae</taxon>
        <taxon>Pelagibius</taxon>
    </lineage>
</organism>
<feature type="compositionally biased region" description="Low complexity" evidence="1">
    <location>
        <begin position="106"/>
        <end position="115"/>
    </location>
</feature>
<proteinExistence type="predicted"/>
<dbReference type="InterPro" id="IPR024445">
    <property type="entry name" value="Tnp_ISXO2-like"/>
</dbReference>
<sequence length="115" mass="13050">MPLWGFDHKPTVVGVMAAHVNLEWVHRVFALLKRWALGVHHGLRRRHIQRYLEEFTFRFNRRRSRPATFHLLLGIAGRTPPITYRGIVGSGSDAIPRLPPSPPSPRKLSLGGAFA</sequence>
<evidence type="ECO:0000313" key="4">
    <source>
        <dbReference type="Proteomes" id="UP000761264"/>
    </source>
</evidence>
<evidence type="ECO:0000256" key="1">
    <source>
        <dbReference type="SAM" id="MobiDB-lite"/>
    </source>
</evidence>
<name>A0A967F2S1_9PROT</name>
<evidence type="ECO:0000259" key="2">
    <source>
        <dbReference type="Pfam" id="PF12762"/>
    </source>
</evidence>